<gene>
    <name evidence="9" type="primary">rpoC</name>
    <name evidence="9" type="ORF">MAGCAS_38</name>
</gene>
<dbReference type="Pfam" id="PF04983">
    <property type="entry name" value="RNA_pol_Rpb1_3"/>
    <property type="match status" value="1"/>
</dbReference>
<dbReference type="Gene3D" id="2.40.50.100">
    <property type="match status" value="1"/>
</dbReference>
<dbReference type="InterPro" id="IPR044893">
    <property type="entry name" value="RNA_pol_Rpb1_clamp_domain"/>
</dbReference>
<evidence type="ECO:0000256" key="1">
    <source>
        <dbReference type="ARBA" id="ARBA00022478"/>
    </source>
</evidence>
<dbReference type="Pfam" id="PF04997">
    <property type="entry name" value="RNA_pol_Rpb1_1"/>
    <property type="match status" value="1"/>
</dbReference>
<keyword evidence="2 7" id="KW-0808">Transferase</keyword>
<comment type="caution">
    <text evidence="9">The sequence shown here is derived from an EMBL/GenBank/DDBJ whole genome shotgun (WGS) entry which is preliminary data.</text>
</comment>
<dbReference type="InterPro" id="IPR007066">
    <property type="entry name" value="RNA_pol_Rpb1_3"/>
</dbReference>
<dbReference type="InterPro" id="IPR042102">
    <property type="entry name" value="RNA_pol_Rpb1_3_sf"/>
</dbReference>
<dbReference type="InterPro" id="IPR007081">
    <property type="entry name" value="RNA_pol_Rpb1_5"/>
</dbReference>
<comment type="function">
    <text evidence="7">DNA-dependent RNA polymerase catalyzes the transcription of DNA into RNA using the four ribonucleoside triphosphates as substrates.</text>
</comment>
<comment type="similarity">
    <text evidence="7">Belongs to the RNA polymerase beta' chain family.</text>
</comment>
<dbReference type="PANTHER" id="PTHR19376">
    <property type="entry name" value="DNA-DIRECTED RNA POLYMERASE"/>
    <property type="match status" value="1"/>
</dbReference>
<dbReference type="Pfam" id="PF00623">
    <property type="entry name" value="RNA_pol_Rpb1_2"/>
    <property type="match status" value="2"/>
</dbReference>
<comment type="catalytic activity">
    <reaction evidence="6 7">
        <text>RNA(n) + a ribonucleoside 5'-triphosphate = RNA(n+1) + diphosphate</text>
        <dbReference type="Rhea" id="RHEA:21248"/>
        <dbReference type="Rhea" id="RHEA-COMP:14527"/>
        <dbReference type="Rhea" id="RHEA-COMP:17342"/>
        <dbReference type="ChEBI" id="CHEBI:33019"/>
        <dbReference type="ChEBI" id="CHEBI:61557"/>
        <dbReference type="ChEBI" id="CHEBI:140395"/>
        <dbReference type="EC" id="2.7.7.6"/>
    </reaction>
</comment>
<dbReference type="InterPro" id="IPR000722">
    <property type="entry name" value="RNA_pol_asu"/>
</dbReference>
<keyword evidence="3 7" id="KW-0548">Nucleotidyltransferase</keyword>
<dbReference type="PANTHER" id="PTHR19376:SF54">
    <property type="entry name" value="DNA-DIRECTED RNA POLYMERASE SUBUNIT BETA"/>
    <property type="match status" value="1"/>
</dbReference>
<dbReference type="EC" id="2.7.7.6" evidence="7"/>
<dbReference type="Gene3D" id="2.40.40.20">
    <property type="match status" value="1"/>
</dbReference>
<dbReference type="Gene3D" id="1.10.132.30">
    <property type="match status" value="1"/>
</dbReference>
<keyword evidence="1 7" id="KW-0240">DNA-directed RNA polymerase</keyword>
<dbReference type="GO" id="GO:0000428">
    <property type="term" value="C:DNA-directed RNA polymerase complex"/>
    <property type="evidence" value="ECO:0007669"/>
    <property type="project" value="UniProtKB-KW"/>
</dbReference>
<dbReference type="Pfam" id="PF04998">
    <property type="entry name" value="RNA_pol_Rpb1_5"/>
    <property type="match status" value="1"/>
</dbReference>
<reference evidence="9" key="1">
    <citation type="submission" date="2017-09" db="EMBL/GenBank/DDBJ databases">
        <authorList>
            <person name="Campbell M.A."/>
            <person name="Lukasik P."/>
            <person name="Simon C."/>
            <person name="McCutcheon J.P."/>
        </authorList>
    </citation>
    <scope>NUCLEOTIDE SEQUENCE [LARGE SCALE GENOMIC DNA]</scope>
    <source>
        <strain evidence="9">MAGCAS</strain>
    </source>
</reference>
<evidence type="ECO:0000259" key="8">
    <source>
        <dbReference type="SMART" id="SM00663"/>
    </source>
</evidence>
<dbReference type="Gene3D" id="1.10.40.90">
    <property type="match status" value="1"/>
</dbReference>
<dbReference type="InterPro" id="IPR038120">
    <property type="entry name" value="Rpb1_funnel_sf"/>
</dbReference>
<dbReference type="Gene3D" id="1.10.274.100">
    <property type="entry name" value="RNA polymerase Rpb1, domain 3"/>
    <property type="match status" value="2"/>
</dbReference>
<keyword evidence="4" id="KW-0479">Metal-binding</keyword>
<feature type="domain" description="RNA polymerase N-terminal" evidence="8">
    <location>
        <begin position="221"/>
        <end position="504"/>
    </location>
</feature>
<keyword evidence="5 7" id="KW-0804">Transcription</keyword>
<organism evidence="9 10">
    <name type="scientific">Candidatus Hodgkinia cicadicola</name>
    <dbReference type="NCBI Taxonomy" id="573658"/>
    <lineage>
        <taxon>Bacteria</taxon>
        <taxon>Pseudomonadati</taxon>
        <taxon>Pseudomonadota</taxon>
        <taxon>Alphaproteobacteria</taxon>
        <taxon>Hyphomicrobiales</taxon>
        <taxon>Candidatus Hodgkinia</taxon>
    </lineage>
</organism>
<dbReference type="InterPro" id="IPR007080">
    <property type="entry name" value="RNA_pol_Rpb1_1"/>
</dbReference>
<evidence type="ECO:0000256" key="5">
    <source>
        <dbReference type="ARBA" id="ARBA00023163"/>
    </source>
</evidence>
<evidence type="ECO:0000313" key="10">
    <source>
        <dbReference type="Proteomes" id="UP000229707"/>
    </source>
</evidence>
<name>A0ABX4MFA4_9HYPH</name>
<keyword evidence="10" id="KW-1185">Reference proteome</keyword>
<dbReference type="Gene3D" id="1.10.1790.20">
    <property type="match status" value="1"/>
</dbReference>
<dbReference type="SMART" id="SM00663">
    <property type="entry name" value="RPOLA_N"/>
    <property type="match status" value="1"/>
</dbReference>
<sequence length="1340" mass="150129">MFGKDILSIKFEIASSETILSWSYGEVRNGSSFDDDDKPIMDGLFCPRIFGSRNRTECLCKTPTLTQSFDCMVCRVYLGENTTKLRSRFGHISLATPMVHTLFYKTMPKVLSSLLNLDVERVQDLARCELHVIKRCDTGEFKYGQIISKEIYSKLWMKTNNYEVESSGNALTLLLSMVRLKETKRFLIDSKRNVKSIEILNDVDDKIEIVDWIINNKMSLDLMVIKVLPVLPAELRPSVVLDDNMQTSSDLNELYKGVINANNVVIGNIERLKHGMVGFNEYITSIERLQWSVDSLMDNSQRLDEQTGYNNKTLKSLVEMLKGKTGRFRHNVLGKRVDYSGRSVIVPGPNLSINECAIPRSMAAELFKPFIHSKLMLKHGIRGQGNIRYLLDCDQQMLYKILEEITKYCPVLLNRAPTLHKLSMRAFWVKLTNEKVIRLHPLVCSGFNADFDGDQMAVHVPLSLKARIETTTLLMAGNNVFHPAHGDPCILPSQDMILGLYYMSLTSSECSDIHLSSFVEVTKALIHKKISLHTKVKFTTIKHNVRVTVFTTPGRLLISELIPSNCNFIYEWHDPELSKQFIHDVIEMVNEKCGQQQMVTFCERLMKIGFKYATQSGLSLSRSEFDISSYKKELLKHVRSVINKSWFDTLDKIKLSTFSKIWHKVLTGVYDNVKLETNGNSLKQTAIQMIVNSGARGTVSQVQQLLGSKGYVIDFNGQQSKLPILNSYNEGLSLIQLFCCTYSSRRGLMDTALKTASSGYLTRKLVESTREWVVDEVNCHTEDGLCINPVIDLGFIKNRLIGRFLLRDILSNRLVIARKNELISVTNVSKILTCCGNQLWIRSPLTCQATSGVCKLCYGVELSSGDIVKCGDSVGILAAQSIGEPGTQLTLRTFHGLTETDHKKHTQHLEKCLTSPFSGIVKIEHLSCVCSNDLNVIVTISGCVLSIIQNPNNIRSYKLSRGSHLLVHNNDWVNVGEILCFNCIESNSILVLTNGIITFERLEYGLNLSKSCNNRNLIGWNIKTKLLGNKIPLVCLNVGKGIKLCCSSVWDKITFLVKPGLNVSVFGILFEVISGYKLDNEITLTEGFERLSKLLDNSIAEDNNSVICNTDGIPRHGTDGNGNGIFIIDPMRLDERPLIFSGVNVGSFVNDNKVIKRGVVVTSGEIDLLNYVEAYGTNGLYNYFIETIQEIYNAQGVNVNSKHVEMVLRQMMNIVSISDPGDSTLDIDSDHVWQDFARINKYVDILCGKLAVGKRKIIGVTKGCIDGNSILSAISFQGSMKIIIKAILSGVDYIVTDIKDRMILGKLPLIGTGLITNKQKNTKVITTTGSWMPKTSTNTS</sequence>
<evidence type="ECO:0000256" key="7">
    <source>
        <dbReference type="RuleBase" id="RU004279"/>
    </source>
</evidence>
<dbReference type="SUPFAM" id="SSF64484">
    <property type="entry name" value="beta and beta-prime subunits of DNA dependent RNA-polymerase"/>
    <property type="match status" value="1"/>
</dbReference>
<evidence type="ECO:0000256" key="2">
    <source>
        <dbReference type="ARBA" id="ARBA00022679"/>
    </source>
</evidence>
<evidence type="ECO:0000313" key="9">
    <source>
        <dbReference type="EMBL" id="PIM95127.1"/>
    </source>
</evidence>
<dbReference type="InterPro" id="IPR006592">
    <property type="entry name" value="RNA_pol_N"/>
</dbReference>
<dbReference type="Gene3D" id="4.10.860.120">
    <property type="entry name" value="RNA polymerase II, clamp domain"/>
    <property type="match status" value="1"/>
</dbReference>
<evidence type="ECO:0000256" key="6">
    <source>
        <dbReference type="ARBA" id="ARBA00048552"/>
    </source>
</evidence>
<dbReference type="Proteomes" id="UP000229707">
    <property type="component" value="Unassembled WGS sequence"/>
</dbReference>
<dbReference type="EMBL" id="NXGL01000004">
    <property type="protein sequence ID" value="PIM95127.1"/>
    <property type="molecule type" value="Genomic_DNA"/>
</dbReference>
<evidence type="ECO:0000256" key="4">
    <source>
        <dbReference type="ARBA" id="ARBA00022723"/>
    </source>
</evidence>
<dbReference type="GO" id="GO:0003899">
    <property type="term" value="F:DNA-directed RNA polymerase activity"/>
    <property type="evidence" value="ECO:0007669"/>
    <property type="project" value="UniProtKB-EC"/>
</dbReference>
<proteinExistence type="inferred from homology"/>
<dbReference type="InterPro" id="IPR045867">
    <property type="entry name" value="DNA-dir_RpoC_beta_prime"/>
</dbReference>
<evidence type="ECO:0000256" key="3">
    <source>
        <dbReference type="ARBA" id="ARBA00022695"/>
    </source>
</evidence>
<accession>A0ABX4MFA4</accession>
<dbReference type="Gene3D" id="1.10.150.390">
    <property type="match status" value="1"/>
</dbReference>
<protein>
    <recommendedName>
        <fullName evidence="7">DNA-directed RNA polymerase subunit</fullName>
        <ecNumber evidence="7">2.7.7.6</ecNumber>
    </recommendedName>
</protein>